<dbReference type="InterPro" id="IPR050884">
    <property type="entry name" value="CNP_phosphodiesterase-III"/>
</dbReference>
<dbReference type="EC" id="3.1.4.53" evidence="6"/>
<keyword evidence="7" id="KW-1185">Reference proteome</keyword>
<dbReference type="RefSeq" id="WP_121853163.1">
    <property type="nucleotide sequence ID" value="NZ_CP037952.1"/>
</dbReference>
<comment type="caution">
    <text evidence="6">The sequence shown here is derived from an EMBL/GenBank/DDBJ whole genome shotgun (WGS) entry which is preliminary data.</text>
</comment>
<dbReference type="GO" id="GO:0004115">
    <property type="term" value="F:3',5'-cyclic-AMP phosphodiesterase activity"/>
    <property type="evidence" value="ECO:0007669"/>
    <property type="project" value="UniProtKB-EC"/>
</dbReference>
<dbReference type="InterPro" id="IPR029052">
    <property type="entry name" value="Metallo-depent_PP-like"/>
</dbReference>
<dbReference type="PANTHER" id="PTHR42988:SF2">
    <property type="entry name" value="CYCLIC NUCLEOTIDE PHOSPHODIESTERASE CBUA0032-RELATED"/>
    <property type="match status" value="1"/>
</dbReference>
<dbReference type="OrthoDB" id="9784378at2"/>
<name>A0A3A6UF93_9GAMM</name>
<accession>A0A3A6UF93</accession>
<evidence type="ECO:0000313" key="6">
    <source>
        <dbReference type="EMBL" id="RJY17476.1"/>
    </source>
</evidence>
<evidence type="ECO:0000256" key="3">
    <source>
        <dbReference type="ARBA" id="ARBA00023004"/>
    </source>
</evidence>
<evidence type="ECO:0000256" key="2">
    <source>
        <dbReference type="ARBA" id="ARBA00022801"/>
    </source>
</evidence>
<comment type="similarity">
    <text evidence="4">Belongs to the cyclic nucleotide phosphodiesterase class-III family.</text>
</comment>
<dbReference type="Gene3D" id="3.60.21.10">
    <property type="match status" value="1"/>
</dbReference>
<proteinExistence type="inferred from homology"/>
<dbReference type="InterPro" id="IPR026575">
    <property type="entry name" value="GpdQ/CpdA-like"/>
</dbReference>
<dbReference type="CDD" id="cd07402">
    <property type="entry name" value="MPP_GpdQ"/>
    <property type="match status" value="1"/>
</dbReference>
<dbReference type="InterPro" id="IPR004843">
    <property type="entry name" value="Calcineurin-like_PHP"/>
</dbReference>
<reference evidence="6 7" key="1">
    <citation type="submission" date="2018-09" db="EMBL/GenBank/DDBJ databases">
        <title>Phylogeny of the Shewanellaceae, and recommendation for two new genera, Pseudoshewanella and Parashewanella.</title>
        <authorList>
            <person name="Wang G."/>
        </authorList>
    </citation>
    <scope>NUCLEOTIDE SEQUENCE [LARGE SCALE GENOMIC DNA]</scope>
    <source>
        <strain evidence="6 7">KCTC 22492</strain>
    </source>
</reference>
<dbReference type="Pfam" id="PF00149">
    <property type="entry name" value="Metallophos"/>
    <property type="match status" value="1"/>
</dbReference>
<dbReference type="NCBIfam" id="NF008359">
    <property type="entry name" value="PRK11148.1"/>
    <property type="match status" value="1"/>
</dbReference>
<keyword evidence="2 6" id="KW-0378">Hydrolase</keyword>
<dbReference type="SUPFAM" id="SSF56300">
    <property type="entry name" value="Metallo-dependent phosphatases"/>
    <property type="match status" value="1"/>
</dbReference>
<dbReference type="Proteomes" id="UP000273022">
    <property type="component" value="Unassembled WGS sequence"/>
</dbReference>
<organism evidence="6 7">
    <name type="scientific">Parashewanella spongiae</name>
    <dbReference type="NCBI Taxonomy" id="342950"/>
    <lineage>
        <taxon>Bacteria</taxon>
        <taxon>Pseudomonadati</taxon>
        <taxon>Pseudomonadota</taxon>
        <taxon>Gammaproteobacteria</taxon>
        <taxon>Alteromonadales</taxon>
        <taxon>Shewanellaceae</taxon>
        <taxon>Parashewanella</taxon>
    </lineage>
</organism>
<dbReference type="PANTHER" id="PTHR42988">
    <property type="entry name" value="PHOSPHOHYDROLASE"/>
    <property type="match status" value="1"/>
</dbReference>
<evidence type="ECO:0000259" key="5">
    <source>
        <dbReference type="Pfam" id="PF00149"/>
    </source>
</evidence>
<evidence type="ECO:0000256" key="4">
    <source>
        <dbReference type="ARBA" id="ARBA00025742"/>
    </source>
</evidence>
<evidence type="ECO:0000256" key="1">
    <source>
        <dbReference type="ARBA" id="ARBA00022723"/>
    </source>
</evidence>
<sequence length="280" mass="32211">MVRDAAIYYPKKDSNNICLMQMTDTHLFADPDGQLLGVNTANSMQAVVDLMSLKKHEADVLLATGDISQDYTSESYQRFNKCSEALALPCHYLPGNHDEWQLMQQHMIAKHIKPQRQIVFDEWQVLLLNSTIAKKPAGFLPELEFQFIQKAIEQYPEKHVLICLHHHPLKINCDWLDRHWLTNGDEFLQRIGRYAQVRGVLWGHIHQEFDDTHRGEHHDISLMATPSTCIQFTPQSDHFAVDGLQPGYRLLHLHANGSIVTQVHRVVGDRFTPENEVSGY</sequence>
<feature type="domain" description="Calcineurin-like phosphoesterase" evidence="5">
    <location>
        <begin position="20"/>
        <end position="207"/>
    </location>
</feature>
<keyword evidence="3" id="KW-0408">Iron</keyword>
<gene>
    <name evidence="6" type="ORF">D5R81_08165</name>
</gene>
<evidence type="ECO:0000313" key="7">
    <source>
        <dbReference type="Proteomes" id="UP000273022"/>
    </source>
</evidence>
<dbReference type="EMBL" id="QYYH01000040">
    <property type="protein sequence ID" value="RJY17476.1"/>
    <property type="molecule type" value="Genomic_DNA"/>
</dbReference>
<protein>
    <submittedName>
        <fullName evidence="6">3',5'-cyclic-AMP phosphodiesterase</fullName>
        <ecNumber evidence="6">3.1.4.53</ecNumber>
    </submittedName>
</protein>
<keyword evidence="1" id="KW-0479">Metal-binding</keyword>
<dbReference type="AlphaFoldDB" id="A0A3A6UF93"/>
<dbReference type="GO" id="GO:0046872">
    <property type="term" value="F:metal ion binding"/>
    <property type="evidence" value="ECO:0007669"/>
    <property type="project" value="UniProtKB-KW"/>
</dbReference>